<evidence type="ECO:0000313" key="3">
    <source>
        <dbReference type="Proteomes" id="UP000054549"/>
    </source>
</evidence>
<dbReference type="Proteomes" id="UP000054549">
    <property type="component" value="Unassembled WGS sequence"/>
</dbReference>
<keyword evidence="3" id="KW-1185">Reference proteome</keyword>
<evidence type="ECO:0000256" key="1">
    <source>
        <dbReference type="SAM" id="Phobius"/>
    </source>
</evidence>
<keyword evidence="1" id="KW-1133">Transmembrane helix</keyword>
<feature type="transmembrane region" description="Helical" evidence="1">
    <location>
        <begin position="12"/>
        <end position="32"/>
    </location>
</feature>
<proteinExistence type="predicted"/>
<organism evidence="2 3">
    <name type="scientific">Amanita muscaria (strain Koide BX008)</name>
    <dbReference type="NCBI Taxonomy" id="946122"/>
    <lineage>
        <taxon>Eukaryota</taxon>
        <taxon>Fungi</taxon>
        <taxon>Dikarya</taxon>
        <taxon>Basidiomycota</taxon>
        <taxon>Agaricomycotina</taxon>
        <taxon>Agaricomycetes</taxon>
        <taxon>Agaricomycetidae</taxon>
        <taxon>Agaricales</taxon>
        <taxon>Pluteineae</taxon>
        <taxon>Amanitaceae</taxon>
        <taxon>Amanita</taxon>
    </lineage>
</organism>
<dbReference type="AlphaFoldDB" id="A0A0C2X9A4"/>
<dbReference type="InParanoid" id="A0A0C2X9A4"/>
<accession>A0A0C2X9A4</accession>
<sequence>MTFRFRTFRQLLSGLIIVMSSTCVGLSLYLLQAITPSAIAWLVIAVHSVSALRALFSATRKPLLKETQTVASESIWLFVLFPFHLILTLLIITGPFTPAAQHSSYTPLALQVFVLVDAIVHICYAVGVILVAMLTARAFDSDVWIRDLDASPSPFPIPVLFASYFPCCFSLPPSEYDRGETPVMSSVPCFARCNCATKSSIADTSQPSTGTLLGPRSGLLSSFKSSSSLSHTLVRIPNAAERRSSITVSFEV</sequence>
<dbReference type="EMBL" id="KN818239">
    <property type="protein sequence ID" value="KIL65901.1"/>
    <property type="molecule type" value="Genomic_DNA"/>
</dbReference>
<protein>
    <submittedName>
        <fullName evidence="2">Uncharacterized protein</fullName>
    </submittedName>
</protein>
<dbReference type="OrthoDB" id="2998233at2759"/>
<keyword evidence="1" id="KW-0812">Transmembrane</keyword>
<feature type="transmembrane region" description="Helical" evidence="1">
    <location>
        <begin position="76"/>
        <end position="96"/>
    </location>
</feature>
<gene>
    <name evidence="2" type="ORF">M378DRAFT_76275</name>
</gene>
<evidence type="ECO:0000313" key="2">
    <source>
        <dbReference type="EMBL" id="KIL65901.1"/>
    </source>
</evidence>
<reference evidence="2 3" key="1">
    <citation type="submission" date="2014-04" db="EMBL/GenBank/DDBJ databases">
        <title>Evolutionary Origins and Diversification of the Mycorrhizal Mutualists.</title>
        <authorList>
            <consortium name="DOE Joint Genome Institute"/>
            <consortium name="Mycorrhizal Genomics Consortium"/>
            <person name="Kohler A."/>
            <person name="Kuo A."/>
            <person name="Nagy L.G."/>
            <person name="Floudas D."/>
            <person name="Copeland A."/>
            <person name="Barry K.W."/>
            <person name="Cichocki N."/>
            <person name="Veneault-Fourrey C."/>
            <person name="LaButti K."/>
            <person name="Lindquist E.A."/>
            <person name="Lipzen A."/>
            <person name="Lundell T."/>
            <person name="Morin E."/>
            <person name="Murat C."/>
            <person name="Riley R."/>
            <person name="Ohm R."/>
            <person name="Sun H."/>
            <person name="Tunlid A."/>
            <person name="Henrissat B."/>
            <person name="Grigoriev I.V."/>
            <person name="Hibbett D.S."/>
            <person name="Martin F."/>
        </authorList>
    </citation>
    <scope>NUCLEOTIDE SEQUENCE [LARGE SCALE GENOMIC DNA]</scope>
    <source>
        <strain evidence="2 3">Koide BX008</strain>
    </source>
</reference>
<keyword evidence="1" id="KW-0472">Membrane</keyword>
<feature type="transmembrane region" description="Helical" evidence="1">
    <location>
        <begin position="38"/>
        <end position="56"/>
    </location>
</feature>
<name>A0A0C2X9A4_AMAMK</name>
<dbReference type="HOGENOM" id="CLU_096536_0_0_1"/>
<feature type="transmembrane region" description="Helical" evidence="1">
    <location>
        <begin position="108"/>
        <end position="136"/>
    </location>
</feature>